<accession>A0A856MD14</accession>
<dbReference type="Proteomes" id="UP000503129">
    <property type="component" value="Chromosome"/>
</dbReference>
<name>A0A856MD14_9CYAN</name>
<feature type="domain" description="DUF4347" evidence="2">
    <location>
        <begin position="131"/>
        <end position="295"/>
    </location>
</feature>
<organism evidence="3 4">
    <name type="scientific">Brasilonema sennae CENA114</name>
    <dbReference type="NCBI Taxonomy" id="415709"/>
    <lineage>
        <taxon>Bacteria</taxon>
        <taxon>Bacillati</taxon>
        <taxon>Cyanobacteriota</taxon>
        <taxon>Cyanophyceae</taxon>
        <taxon>Nostocales</taxon>
        <taxon>Scytonemataceae</taxon>
        <taxon>Brasilonema</taxon>
        <taxon>Bromeliae group (in: Brasilonema)</taxon>
    </lineage>
</organism>
<evidence type="ECO:0008006" key="5">
    <source>
        <dbReference type="Google" id="ProtNLM"/>
    </source>
</evidence>
<evidence type="ECO:0000313" key="3">
    <source>
        <dbReference type="EMBL" id="QDL08224.1"/>
    </source>
</evidence>
<feature type="domain" description="Rhamnogalacturonase A/B/Epimerase-like pectate lyase" evidence="1">
    <location>
        <begin position="308"/>
        <end position="513"/>
    </location>
</feature>
<keyword evidence="4" id="KW-1185">Reference proteome</keyword>
<evidence type="ECO:0000259" key="2">
    <source>
        <dbReference type="Pfam" id="PF14252"/>
    </source>
</evidence>
<dbReference type="InterPro" id="IPR024535">
    <property type="entry name" value="RHGA/B-epi-like_pectate_lyase"/>
</dbReference>
<evidence type="ECO:0000259" key="1">
    <source>
        <dbReference type="Pfam" id="PF12708"/>
    </source>
</evidence>
<gene>
    <name evidence="3" type="ORF">DP114_10200</name>
</gene>
<dbReference type="InterPro" id="IPR025592">
    <property type="entry name" value="DUF4347"/>
</dbReference>
<reference evidence="3 4" key="1">
    <citation type="submission" date="2018-06" db="EMBL/GenBank/DDBJ databases">
        <title>Comparative genomics of Brasilonema spp. strains.</title>
        <authorList>
            <person name="Alvarenga D.O."/>
            <person name="Fiore M.F."/>
            <person name="Varani A.M."/>
        </authorList>
    </citation>
    <scope>NUCLEOTIDE SEQUENCE [LARGE SCALE GENOMIC DNA]</scope>
    <source>
        <strain evidence="3 4">CENA114</strain>
    </source>
</reference>
<dbReference type="KEGG" id="bsen:DP114_10200"/>
<dbReference type="InterPro" id="IPR012334">
    <property type="entry name" value="Pectin_lyas_fold"/>
</dbReference>
<dbReference type="InterPro" id="IPR011050">
    <property type="entry name" value="Pectin_lyase_fold/virulence"/>
</dbReference>
<dbReference type="Gene3D" id="2.160.20.10">
    <property type="entry name" value="Single-stranded right-handed beta-helix, Pectin lyase-like"/>
    <property type="match status" value="1"/>
</dbReference>
<proteinExistence type="predicted"/>
<dbReference type="Pfam" id="PF12708">
    <property type="entry name" value="Pect-lyase_RHGA_epim"/>
    <property type="match status" value="1"/>
</dbReference>
<dbReference type="EMBL" id="CP030118">
    <property type="protein sequence ID" value="QDL08224.1"/>
    <property type="molecule type" value="Genomic_DNA"/>
</dbReference>
<dbReference type="RefSeq" id="WP_171976024.1">
    <property type="nucleotide sequence ID" value="NZ_CAWOXK010000001.1"/>
</dbReference>
<dbReference type="AlphaFoldDB" id="A0A856MD14"/>
<evidence type="ECO:0000313" key="4">
    <source>
        <dbReference type="Proteomes" id="UP000503129"/>
    </source>
</evidence>
<protein>
    <recommendedName>
        <fullName evidence="5">DUF4347 domain-containing protein</fullName>
    </recommendedName>
</protein>
<dbReference type="SUPFAM" id="SSF51126">
    <property type="entry name" value="Pectin lyase-like"/>
    <property type="match status" value="1"/>
</dbReference>
<dbReference type="Pfam" id="PF14252">
    <property type="entry name" value="DUF4347"/>
    <property type="match status" value="1"/>
</dbReference>
<sequence>MTSADASLQIPSQTSNYTTYDVVSSLKTNPQLDADNTQQGAYTNIANSFITAVNTNNLNSPSINLSAESFSRLPVVNQSDTLLNDSEDFDNLVGSSHYDFGLAGDLSKGKDELLAHNSQGNSPQKAAQESLVFIDPHLEDYQSLVAGISPSAKVVVLDPSKDGIEQITRELSNYNHVVSKVEILSHGASGRLQLGQTSLDSATVNRYSQQFQSWAEALTDNADILIDGCNVAQGEQGSRFVTKLSELTGADIAASTDLTGDAAQGGDWNLEYKVGQIESVSSLQPQTQRTYHATLGGLINFPEGFMKSIEDYGAKPNDGIDDTAAIQKALDDERRDANGNSIYGAPDQYNGRPKALYLPAGTYDVSGTLNWIGCNVTLQGQGNGVTTIRLKDNAAGFDNPNAPKSVIQTQDGNMSFRQYIRNLTVNTGNGNAGAIGIDYISNNMGTLQDVTIKSEDGKGFTGLAMDRNWPGPCLIKHVQIEGFDYGIRVTSGEYGPTFEDITLKNQRLAGINNVYGALTIRGLHSTNSVPVIKGTSWAGMVTLLDADLQGGAPNVSAIETEGELYARNLTTTGYQSAIQYKGTVVPGTTQTEYASNTYQLFDGPKNSLNLPIKETPENQDNNMANWGRFESKEYGDMSSLQSLLNSGKSTIYFPFDKYFSYNETVVTVPASVKRIVGFSSVINQHPDGINGGGIKFVVEGDSSDPLIIEQFGYGVKVEQNSSRPVALKDGVYQYTSSPGAGDLFLEDVNIEPLRVQPNQNVWARQLNDEYGGTKIVNNGGNLWILGLKTERAGTVIEAVNGAKTELLGALIQPAQYFSVEDKQKPAFVSRDSSTSLSYRTLAYEPSHYYDIQVEETRNGETRQKLTNQMSYLVPLFTAYKK</sequence>